<feature type="domain" description="DUF559" evidence="2">
    <location>
        <begin position="9"/>
        <end position="115"/>
    </location>
</feature>
<dbReference type="EMBL" id="AP025730">
    <property type="protein sequence ID" value="BDI08130.1"/>
    <property type="molecule type" value="Genomic_DNA"/>
</dbReference>
<dbReference type="SUPFAM" id="SSF52980">
    <property type="entry name" value="Restriction endonuclease-like"/>
    <property type="match status" value="1"/>
</dbReference>
<gene>
    <name evidence="3" type="ORF">CATMQ487_51000</name>
</gene>
<dbReference type="RefSeq" id="WP_256490726.1">
    <property type="nucleotide sequence ID" value="NZ_AP025730.1"/>
</dbReference>
<reference evidence="3" key="1">
    <citation type="submission" date="2022-04" db="EMBL/GenBank/DDBJ databases">
        <title>Whole genome sequence of Sphaerotilus sp. FB-5.</title>
        <authorList>
            <person name="Takeda M."/>
            <person name="Narihara S."/>
            <person name="Akimoto M."/>
            <person name="Akimoto R."/>
            <person name="Nishiyashiki S."/>
            <person name="Murakami T."/>
        </authorList>
    </citation>
    <scope>NUCLEOTIDE SEQUENCE</scope>
    <source>
        <strain evidence="3">FB-5</strain>
    </source>
</reference>
<feature type="region of interest" description="Disordered" evidence="1">
    <location>
        <begin position="123"/>
        <end position="143"/>
    </location>
</feature>
<dbReference type="Proteomes" id="UP001057498">
    <property type="component" value="Chromosome"/>
</dbReference>
<proteinExistence type="predicted"/>
<accession>A0ABM7YTW1</accession>
<dbReference type="Gene3D" id="3.40.960.10">
    <property type="entry name" value="VSR Endonuclease"/>
    <property type="match status" value="1"/>
</dbReference>
<sequence>MLPYRPALKPLARQLRRDMTDAERHLWSRLRGKQVDGLPFYRQKPLGGYIADFYCAAARLVIEVDGSQHGEADARAYDQVRTQVLEGMGLRVLRFNNRQVMMETEAVMAVILEAVMARLGRGPAGEAEEIPPNPPFSKGGEKA</sequence>
<dbReference type="InterPro" id="IPR007569">
    <property type="entry name" value="DUF559"/>
</dbReference>
<evidence type="ECO:0000313" key="4">
    <source>
        <dbReference type="Proteomes" id="UP001057498"/>
    </source>
</evidence>
<dbReference type="InterPro" id="IPR047216">
    <property type="entry name" value="Endonuclease_DUF559_bact"/>
</dbReference>
<dbReference type="Pfam" id="PF04480">
    <property type="entry name" value="DUF559"/>
    <property type="match status" value="1"/>
</dbReference>
<dbReference type="PANTHER" id="PTHR38590">
    <property type="entry name" value="BLL0828 PROTEIN"/>
    <property type="match status" value="1"/>
</dbReference>
<keyword evidence="4" id="KW-1185">Reference proteome</keyword>
<protein>
    <recommendedName>
        <fullName evidence="2">DUF559 domain-containing protein</fullName>
    </recommendedName>
</protein>
<evidence type="ECO:0000256" key="1">
    <source>
        <dbReference type="SAM" id="MobiDB-lite"/>
    </source>
</evidence>
<organism evidence="3 4">
    <name type="scientific">Sphaerotilus microaerophilus</name>
    <dbReference type="NCBI Taxonomy" id="2914710"/>
    <lineage>
        <taxon>Bacteria</taxon>
        <taxon>Pseudomonadati</taxon>
        <taxon>Pseudomonadota</taxon>
        <taxon>Betaproteobacteria</taxon>
        <taxon>Burkholderiales</taxon>
        <taxon>Sphaerotilaceae</taxon>
        <taxon>Sphaerotilus</taxon>
    </lineage>
</organism>
<dbReference type="InterPro" id="IPR011335">
    <property type="entry name" value="Restrct_endonuc-II-like"/>
</dbReference>
<evidence type="ECO:0000313" key="3">
    <source>
        <dbReference type="EMBL" id="BDI08130.1"/>
    </source>
</evidence>
<name>A0ABM7YTW1_9BURK</name>
<dbReference type="PANTHER" id="PTHR38590:SF1">
    <property type="entry name" value="BLL0828 PROTEIN"/>
    <property type="match status" value="1"/>
</dbReference>
<evidence type="ECO:0000259" key="2">
    <source>
        <dbReference type="Pfam" id="PF04480"/>
    </source>
</evidence>
<dbReference type="CDD" id="cd01038">
    <property type="entry name" value="Endonuclease_DUF559"/>
    <property type="match status" value="1"/>
</dbReference>